<name>A0A014QWE0_9HYPO</name>
<gene>
    <name evidence="10" type="ORF">X797_008694</name>
</gene>
<evidence type="ECO:0000313" key="11">
    <source>
        <dbReference type="Proteomes" id="UP000030151"/>
    </source>
</evidence>
<evidence type="ECO:0000256" key="1">
    <source>
        <dbReference type="ARBA" id="ARBA00001974"/>
    </source>
</evidence>
<dbReference type="Proteomes" id="UP000030151">
    <property type="component" value="Unassembled WGS sequence"/>
</dbReference>
<keyword evidence="4 7" id="KW-0274">FAD</keyword>
<dbReference type="GO" id="GO:0050660">
    <property type="term" value="F:flavin adenine dinucleotide binding"/>
    <property type="evidence" value="ECO:0007669"/>
    <property type="project" value="InterPro"/>
</dbReference>
<evidence type="ECO:0000256" key="7">
    <source>
        <dbReference type="PIRSR" id="PIRSR000137-2"/>
    </source>
</evidence>
<dbReference type="Pfam" id="PF05199">
    <property type="entry name" value="GMC_oxred_C"/>
    <property type="match status" value="1"/>
</dbReference>
<evidence type="ECO:0000313" key="10">
    <source>
        <dbReference type="EMBL" id="EXU98304.1"/>
    </source>
</evidence>
<dbReference type="PIRSF" id="PIRSF000137">
    <property type="entry name" value="Alcohol_oxidase"/>
    <property type="match status" value="1"/>
</dbReference>
<evidence type="ECO:0000256" key="8">
    <source>
        <dbReference type="SAM" id="SignalP"/>
    </source>
</evidence>
<keyword evidence="8" id="KW-0732">Signal</keyword>
<dbReference type="OrthoDB" id="269227at2759"/>
<evidence type="ECO:0000256" key="5">
    <source>
        <dbReference type="ARBA" id="ARBA00023002"/>
    </source>
</evidence>
<feature type="binding site" evidence="7">
    <location>
        <begin position="37"/>
        <end position="38"/>
    </location>
    <ligand>
        <name>FAD</name>
        <dbReference type="ChEBI" id="CHEBI:57692"/>
    </ligand>
</feature>
<dbReference type="SUPFAM" id="SSF51905">
    <property type="entry name" value="FAD/NAD(P)-binding domain"/>
    <property type="match status" value="1"/>
</dbReference>
<dbReference type="Gene3D" id="3.50.50.60">
    <property type="entry name" value="FAD/NAD(P)-binding domain"/>
    <property type="match status" value="1"/>
</dbReference>
<dbReference type="HOGENOM" id="CLU_002865_6_0_1"/>
<feature type="signal peptide" evidence="8">
    <location>
        <begin position="1"/>
        <end position="16"/>
    </location>
</feature>
<evidence type="ECO:0000259" key="9">
    <source>
        <dbReference type="PROSITE" id="PS00624"/>
    </source>
</evidence>
<sequence>MFRPLVLLSTLTATLACPTRQIKTASKYDYIVIGGGTSGLVIANRLSEDRNVSVLVIEAGKSVLNNANVTDVGGYGLAFGTDIDWQYKSVNQTYGGNKELVFRAGKAVAGTSAINGMAYTRAEDVQIDAWQTIGNEGWTWKKLLPYYLQSEKLTIPSQSQVSKGASYNASLHGKSGPLDVGFFDIPDNDLTGVLNTTMNGLGIPWVEDVNGGKMRGFNIFPSTINVATNVREDAARAYYWPVASRQNLHLLVDTFVNRIIWQDKANNSDHVTASGVEVTLANGTTSVVSANREVIVSAGALKSPGILELSGIGDATLLEKHKIPVQVNLPTVGENLQDQTNAQSGAAIKANMTSATHVVYPNVYDIYGNQTDSLALSMQKKIKDYARATAEVSNGIMKASDLEALFQVQYDLIFKQRTPIAEILYSARGDNAISSEYWTLLPFARGNVHISSSDPTAMPIINPNFFMLDWDLDSMIAVAKYIRTSFSAGPLGKLVEGVTIPDPAVIGDDASDAAWKEWLLDGHYRSNFHPVGTAAMMPREKGGVVDNKLKVYGTSNVRVVDASILPYQVCGHLTSTLYAMAELTAELIKHDSA</sequence>
<evidence type="ECO:0000256" key="3">
    <source>
        <dbReference type="ARBA" id="ARBA00022630"/>
    </source>
</evidence>
<evidence type="ECO:0000256" key="4">
    <source>
        <dbReference type="ARBA" id="ARBA00022827"/>
    </source>
</evidence>
<dbReference type="InterPro" id="IPR000172">
    <property type="entry name" value="GMC_OxRdtase_N"/>
</dbReference>
<dbReference type="Gene3D" id="4.10.450.10">
    <property type="entry name" value="Glucose Oxidase, domain 2"/>
    <property type="match status" value="1"/>
</dbReference>
<evidence type="ECO:0000256" key="2">
    <source>
        <dbReference type="ARBA" id="ARBA00010790"/>
    </source>
</evidence>
<feature type="binding site" evidence="7">
    <location>
        <position position="256"/>
    </location>
    <ligand>
        <name>FAD</name>
        <dbReference type="ChEBI" id="CHEBI:57692"/>
    </ligand>
</feature>
<feature type="active site" description="Proton donor" evidence="6">
    <location>
        <position position="529"/>
    </location>
</feature>
<evidence type="ECO:0000256" key="6">
    <source>
        <dbReference type="PIRSR" id="PIRSR000137-1"/>
    </source>
</evidence>
<protein>
    <submittedName>
        <fullName evidence="10">GMC oxidoreductase</fullName>
    </submittedName>
</protein>
<comment type="cofactor">
    <cofactor evidence="1 7">
        <name>FAD</name>
        <dbReference type="ChEBI" id="CHEBI:57692"/>
    </cofactor>
</comment>
<keyword evidence="5" id="KW-0560">Oxidoreductase</keyword>
<comment type="similarity">
    <text evidence="2">Belongs to the GMC oxidoreductase family.</text>
</comment>
<keyword evidence="3" id="KW-0285">Flavoprotein</keyword>
<feature type="chain" id="PRO_5001473747" evidence="8">
    <location>
        <begin position="17"/>
        <end position="593"/>
    </location>
</feature>
<organism evidence="10 11">
    <name type="scientific">Metarhizium robertsii</name>
    <dbReference type="NCBI Taxonomy" id="568076"/>
    <lineage>
        <taxon>Eukaryota</taxon>
        <taxon>Fungi</taxon>
        <taxon>Dikarya</taxon>
        <taxon>Ascomycota</taxon>
        <taxon>Pezizomycotina</taxon>
        <taxon>Sordariomycetes</taxon>
        <taxon>Hypocreomycetidae</taxon>
        <taxon>Hypocreales</taxon>
        <taxon>Clavicipitaceae</taxon>
        <taxon>Metarhizium</taxon>
    </lineage>
</organism>
<dbReference type="GO" id="GO:0016614">
    <property type="term" value="F:oxidoreductase activity, acting on CH-OH group of donors"/>
    <property type="evidence" value="ECO:0007669"/>
    <property type="project" value="InterPro"/>
</dbReference>
<dbReference type="InterPro" id="IPR012132">
    <property type="entry name" value="GMC_OxRdtase"/>
</dbReference>
<dbReference type="PANTHER" id="PTHR11552:SF201">
    <property type="entry name" value="GLUCOSE-METHANOL-CHOLINE OXIDOREDUCTASE N-TERMINAL DOMAIN-CONTAINING PROTEIN"/>
    <property type="match status" value="1"/>
</dbReference>
<dbReference type="Gene3D" id="3.30.560.10">
    <property type="entry name" value="Glucose Oxidase, domain 3"/>
    <property type="match status" value="1"/>
</dbReference>
<comment type="caution">
    <text evidence="10">The sequence shown here is derived from an EMBL/GenBank/DDBJ whole genome shotgun (WGS) entry which is preliminary data.</text>
</comment>
<dbReference type="SUPFAM" id="SSF54373">
    <property type="entry name" value="FAD-linked reductases, C-terminal domain"/>
    <property type="match status" value="1"/>
</dbReference>
<dbReference type="EMBL" id="JELW01000028">
    <property type="protein sequence ID" value="EXU98304.1"/>
    <property type="molecule type" value="Genomic_DNA"/>
</dbReference>
<feature type="active site" description="Proton acceptor" evidence="6">
    <location>
        <position position="572"/>
    </location>
</feature>
<dbReference type="InterPro" id="IPR007867">
    <property type="entry name" value="GMC_OxRtase_C"/>
</dbReference>
<proteinExistence type="inferred from homology"/>
<dbReference type="PROSITE" id="PS00624">
    <property type="entry name" value="GMC_OXRED_2"/>
    <property type="match status" value="1"/>
</dbReference>
<accession>A0A014QWE0</accession>
<dbReference type="AlphaFoldDB" id="A0A014QWE0"/>
<feature type="domain" description="Glucose-methanol-choline oxidoreductase N-terminal" evidence="9">
    <location>
        <begin position="299"/>
        <end position="313"/>
    </location>
</feature>
<reference evidence="10 11" key="1">
    <citation type="submission" date="2014-02" db="EMBL/GenBank/DDBJ databases">
        <title>The genome sequence of the entomopathogenic fungus Metarhizium robertsii ARSEF 2575.</title>
        <authorList>
            <person name="Giuliano Garisto Donzelli B."/>
            <person name="Roe B.A."/>
            <person name="Macmil S.L."/>
            <person name="Krasnoff S.B."/>
            <person name="Gibson D.M."/>
        </authorList>
    </citation>
    <scope>NUCLEOTIDE SEQUENCE [LARGE SCALE GENOMIC DNA]</scope>
    <source>
        <strain evidence="10 11">ARSEF 2575</strain>
    </source>
</reference>
<dbReference type="Pfam" id="PF00732">
    <property type="entry name" value="GMC_oxred_N"/>
    <property type="match status" value="1"/>
</dbReference>
<dbReference type="PROSITE" id="PS51257">
    <property type="entry name" value="PROKAR_LIPOPROTEIN"/>
    <property type="match status" value="1"/>
</dbReference>
<dbReference type="PANTHER" id="PTHR11552">
    <property type="entry name" value="GLUCOSE-METHANOL-CHOLINE GMC OXIDOREDUCTASE"/>
    <property type="match status" value="1"/>
</dbReference>
<feature type="binding site" evidence="7">
    <location>
        <position position="111"/>
    </location>
    <ligand>
        <name>FAD</name>
        <dbReference type="ChEBI" id="CHEBI:57692"/>
    </ligand>
</feature>
<dbReference type="InterPro" id="IPR036188">
    <property type="entry name" value="FAD/NAD-bd_sf"/>
</dbReference>
<dbReference type="eggNOG" id="KOG1238">
    <property type="taxonomic scope" value="Eukaryota"/>
</dbReference>
<dbReference type="InterPro" id="IPR027424">
    <property type="entry name" value="Glucose_Oxidase_domain_2"/>
</dbReference>